<dbReference type="EMBL" id="CP000383">
    <property type="protein sequence ID" value="ABG60027.1"/>
    <property type="molecule type" value="Genomic_DNA"/>
</dbReference>
<organism evidence="1 2">
    <name type="scientific">Cytophaga hutchinsonii (strain ATCC 33406 / DSM 1761 / CIP 103989 / NBRC 15051 / NCIMB 9469 / D465)</name>
    <dbReference type="NCBI Taxonomy" id="269798"/>
    <lineage>
        <taxon>Bacteria</taxon>
        <taxon>Pseudomonadati</taxon>
        <taxon>Bacteroidota</taxon>
        <taxon>Cytophagia</taxon>
        <taxon>Cytophagales</taxon>
        <taxon>Cytophagaceae</taxon>
        <taxon>Cytophaga</taxon>
    </lineage>
</organism>
<gene>
    <name evidence="1" type="ordered locus">CHU_2778</name>
</gene>
<protein>
    <recommendedName>
        <fullName evidence="3">Ig-like domain-containing protein</fullName>
    </recommendedName>
</protein>
<evidence type="ECO:0008006" key="3">
    <source>
        <dbReference type="Google" id="ProtNLM"/>
    </source>
</evidence>
<dbReference type="KEGG" id="chu:CHU_2778"/>
<evidence type="ECO:0000313" key="2">
    <source>
        <dbReference type="Proteomes" id="UP000001822"/>
    </source>
</evidence>
<dbReference type="AlphaFoldDB" id="A0A6N4SUF5"/>
<dbReference type="Proteomes" id="UP000001822">
    <property type="component" value="Chromosome"/>
</dbReference>
<keyword evidence="2" id="KW-1185">Reference proteome</keyword>
<evidence type="ECO:0000313" key="1">
    <source>
        <dbReference type="EMBL" id="ABG60027.1"/>
    </source>
</evidence>
<proteinExistence type="predicted"/>
<accession>A0A6N4SUF5</accession>
<name>A0A6N4SUF5_CYTH3</name>
<reference evidence="1 2" key="1">
    <citation type="journal article" date="2007" name="Appl. Environ. Microbiol.">
        <title>Genome sequence of the cellulolytic gliding bacterium Cytophaga hutchinsonii.</title>
        <authorList>
            <person name="Xie G."/>
            <person name="Bruce D.C."/>
            <person name="Challacombe J.F."/>
            <person name="Chertkov O."/>
            <person name="Detter J.C."/>
            <person name="Gilna P."/>
            <person name="Han C.S."/>
            <person name="Lucas S."/>
            <person name="Misra M."/>
            <person name="Myers G.L."/>
            <person name="Richardson P."/>
            <person name="Tapia R."/>
            <person name="Thayer N."/>
            <person name="Thompson L.S."/>
            <person name="Brettin T.S."/>
            <person name="Henrissat B."/>
            <person name="Wilson D.B."/>
            <person name="McBride M.J."/>
        </authorList>
    </citation>
    <scope>NUCLEOTIDE SEQUENCE [LARGE SCALE GENOMIC DNA]</scope>
    <source>
        <strain evidence="2">ATCC 33406 / DSM 1761 / CIP 103989 / NBRC 15051 / NCIMB 9469 / D465</strain>
    </source>
</reference>
<dbReference type="Pfam" id="PF13585">
    <property type="entry name" value="CHU_C"/>
    <property type="match status" value="1"/>
</dbReference>
<sequence>MSILNGLSLTAMRYSIFYCFFIMLKLHAQNLVPNPSFEAYEPCGTSLNCENISQDPNSPCYTTCCTHGLPELPGKIISGTKNWWAVSRENYLSVNTPLYVNECIINTWIETQAKYGNRVNTDWYMPRTGKAYILIRTFGSWELANRPDTDTRDYAQVRLTKHLERDCLYEVSCYVLNRPIYDNFFNYTSQGKQCADGLGLYFSTDSVYRANTSEHYKAFTDITPQVSNPSGNILTDSINYQKVSGVFTASGGEEWLVIGNFKDNAHTQALYNNLGRAVYAVDDISVQEWKPDLVSFTDTTLCADSTLTITLPEGLKDYKWSTGETARQITIAAGNGRYTVEASNGCTILRDTFYLHAVPRYTALDLGKDTFFCKIPAQYALTSPVRFDSYLWSNGAGAAHISITQPGTYWLEGTYSCGVLTDTITVSAFEKPDTILLPAADTALCSNAFLDIELSHAAMYDSYQWNNGSAADRLRIHHAGMYSIQAYTPEGCEVLDTINVSMIYPPANIHISDTLLCSGMQLIVAVPEQAGYTIRWYDGTAAVHSTIYQEGDYWVDIENRCYTVSDTFQVHVVDCALTIPNLITVNGDHKNDFFEIQTTVSRTLEIVLYSSWGRKVYASNDYKNDWNAEGLDAGLYYYQITDSVLRKKYTGWIQVIK</sequence>